<evidence type="ECO:0000313" key="1">
    <source>
        <dbReference type="EMBL" id="TCQ76967.1"/>
    </source>
</evidence>
<protein>
    <submittedName>
        <fullName evidence="1">Uncharacterized protein</fullName>
    </submittedName>
</protein>
<gene>
    <name evidence="1" type="ORF">EC841_101781</name>
</gene>
<dbReference type="AlphaFoldDB" id="A0ABD7QQH7"/>
<sequence length="187" mass="21692">MDWGSVSDWFSAGCNLVMASVAVYAAMNAKDWLSPKLNERKFKFADEVIDDFCKLQQEALYLHSDVKQLINTDPAEQGGAENFKKYWSSFYNRDSIYRRNTINLNTKMERMVLWGLKPKNKKEFDNVINLHLKLSYTISDALAVGAEDVGLRLKNSFEYDRKISMKYKAVRVAHNNIIDHYNNLFIS</sequence>
<dbReference type="Proteomes" id="UP000295263">
    <property type="component" value="Unassembled WGS sequence"/>
</dbReference>
<evidence type="ECO:0000313" key="2">
    <source>
        <dbReference type="Proteomes" id="UP000295263"/>
    </source>
</evidence>
<accession>A0ABD7QQH7</accession>
<dbReference type="EMBL" id="SLYQ01000001">
    <property type="protein sequence ID" value="TCQ76967.1"/>
    <property type="molecule type" value="Genomic_DNA"/>
</dbReference>
<proteinExistence type="predicted"/>
<name>A0ABD7QQH7_RAOOR</name>
<organism evidence="1 2">
    <name type="scientific">Raoultella ornithinolytica</name>
    <name type="common">Klebsiella ornithinolytica</name>
    <dbReference type="NCBI Taxonomy" id="54291"/>
    <lineage>
        <taxon>Bacteria</taxon>
        <taxon>Pseudomonadati</taxon>
        <taxon>Pseudomonadota</taxon>
        <taxon>Gammaproteobacteria</taxon>
        <taxon>Enterobacterales</taxon>
        <taxon>Enterobacteriaceae</taxon>
        <taxon>Klebsiella/Raoultella group</taxon>
        <taxon>Raoultella</taxon>
    </lineage>
</organism>
<reference evidence="1 2" key="1">
    <citation type="submission" date="2019-03" db="EMBL/GenBank/DDBJ databases">
        <title>Genomic analyses of the natural microbiome of Caenorhabditis elegans.</title>
        <authorList>
            <person name="Samuel B."/>
        </authorList>
    </citation>
    <scope>NUCLEOTIDE SEQUENCE [LARGE SCALE GENOMIC DNA]</scope>
    <source>
        <strain evidence="1 2">JUb54</strain>
    </source>
</reference>
<comment type="caution">
    <text evidence="1">The sequence shown here is derived from an EMBL/GenBank/DDBJ whole genome shotgun (WGS) entry which is preliminary data.</text>
</comment>